<organism evidence="1 2">
    <name type="scientific">Trichostrongylus colubriformis</name>
    <name type="common">Black scour worm</name>
    <dbReference type="NCBI Taxonomy" id="6319"/>
    <lineage>
        <taxon>Eukaryota</taxon>
        <taxon>Metazoa</taxon>
        <taxon>Ecdysozoa</taxon>
        <taxon>Nematoda</taxon>
        <taxon>Chromadorea</taxon>
        <taxon>Rhabditida</taxon>
        <taxon>Rhabditina</taxon>
        <taxon>Rhabditomorpha</taxon>
        <taxon>Strongyloidea</taxon>
        <taxon>Trichostrongylidae</taxon>
        <taxon>Trichostrongylus</taxon>
    </lineage>
</organism>
<reference evidence="1 2" key="1">
    <citation type="submission" date="2019-10" db="EMBL/GenBank/DDBJ databases">
        <title>Assembly and Annotation for the nematode Trichostrongylus colubriformis.</title>
        <authorList>
            <person name="Martin J."/>
        </authorList>
    </citation>
    <scope>NUCLEOTIDE SEQUENCE [LARGE SCALE GENOMIC DNA]</scope>
    <source>
        <strain evidence="1">G859</strain>
        <tissue evidence="1">Whole worm</tissue>
    </source>
</reference>
<proteinExistence type="predicted"/>
<evidence type="ECO:0000313" key="2">
    <source>
        <dbReference type="Proteomes" id="UP001331761"/>
    </source>
</evidence>
<sequence length="79" mass="8830">MGVVRTSTPVSDKTFDLTSNFHGVSIIRSEEYSAREESRALEEQTTGEVNRTTMRAFEFQSSWESASSSPTDNMLCALM</sequence>
<name>A0AAN8IU75_TRICO</name>
<gene>
    <name evidence="1" type="ORF">GCK32_017777</name>
</gene>
<keyword evidence="2" id="KW-1185">Reference proteome</keyword>
<dbReference type="AlphaFoldDB" id="A0AAN8IU75"/>
<accession>A0AAN8IU75</accession>
<dbReference type="EMBL" id="WIXE01000991">
    <property type="protein sequence ID" value="KAK5986116.1"/>
    <property type="molecule type" value="Genomic_DNA"/>
</dbReference>
<evidence type="ECO:0000313" key="1">
    <source>
        <dbReference type="EMBL" id="KAK5986116.1"/>
    </source>
</evidence>
<dbReference type="Proteomes" id="UP001331761">
    <property type="component" value="Unassembled WGS sequence"/>
</dbReference>
<comment type="caution">
    <text evidence="1">The sequence shown here is derived from an EMBL/GenBank/DDBJ whole genome shotgun (WGS) entry which is preliminary data.</text>
</comment>
<protein>
    <submittedName>
        <fullName evidence="1">Uncharacterized protein</fullName>
    </submittedName>
</protein>